<evidence type="ECO:0008006" key="3">
    <source>
        <dbReference type="Google" id="ProtNLM"/>
    </source>
</evidence>
<comment type="caution">
    <text evidence="2">The sequence shown here is derived from an EMBL/GenBank/DDBJ whole genome shotgun (WGS) entry which is preliminary data.</text>
</comment>
<dbReference type="Pfam" id="PF06050">
    <property type="entry name" value="HGD-D"/>
    <property type="match status" value="1"/>
</dbReference>
<name>X1BVW6_9ZZZZ</name>
<protein>
    <recommendedName>
        <fullName evidence="3">2-hydroxyglutaryl-CoA dehydratase D-component</fullName>
    </recommendedName>
</protein>
<evidence type="ECO:0000256" key="1">
    <source>
        <dbReference type="ARBA" id="ARBA00005806"/>
    </source>
</evidence>
<reference evidence="2" key="1">
    <citation type="journal article" date="2014" name="Front. Microbiol.">
        <title>High frequency of phylogenetically diverse reductive dehalogenase-homologous genes in deep subseafloor sedimentary metagenomes.</title>
        <authorList>
            <person name="Kawai M."/>
            <person name="Futagami T."/>
            <person name="Toyoda A."/>
            <person name="Takaki Y."/>
            <person name="Nishi S."/>
            <person name="Hori S."/>
            <person name="Arai W."/>
            <person name="Tsubouchi T."/>
            <person name="Morono Y."/>
            <person name="Uchiyama I."/>
            <person name="Ito T."/>
            <person name="Fujiyama A."/>
            <person name="Inagaki F."/>
            <person name="Takami H."/>
        </authorList>
    </citation>
    <scope>NUCLEOTIDE SEQUENCE</scope>
    <source>
        <strain evidence="2">Expedition CK06-06</strain>
    </source>
</reference>
<dbReference type="AlphaFoldDB" id="X1BVW6"/>
<dbReference type="Gene3D" id="3.40.50.11900">
    <property type="match status" value="1"/>
</dbReference>
<dbReference type="Gene3D" id="1.20.1270.370">
    <property type="match status" value="1"/>
</dbReference>
<dbReference type="InterPro" id="IPR010327">
    <property type="entry name" value="FldB/FldC_alpha/beta"/>
</dbReference>
<accession>X1BVW6</accession>
<proteinExistence type="inferred from homology"/>
<dbReference type="PANTHER" id="PTHR30548">
    <property type="entry name" value="2-HYDROXYGLUTARYL-COA DEHYDRATASE, D-COMPONENT-RELATED"/>
    <property type="match status" value="1"/>
</dbReference>
<sequence>MIKLNTALETHASITISDIDIKNAISIFSESRKLYNQLNSLRTENPPSITATNLMKITTDFFKSDPKIWNAKTKGILENKKMQTPNGAINNNPRILLSGSPLHEINFISFMEEIGLNIVYEDLCTGSKFFDLVINESHDLIASLSEAYLNRTPCARMMQIKERVDQIYKTAEKFEVDGVIYHSLKFCDTCLLDVPTLKTMLTEKGLNVLFIESDGGLGNSNQIRTRIEAFSEIIRS</sequence>
<gene>
    <name evidence="2" type="ORF">S01H4_24804</name>
</gene>
<evidence type="ECO:0000313" key="2">
    <source>
        <dbReference type="EMBL" id="GAG88323.1"/>
    </source>
</evidence>
<dbReference type="EMBL" id="BART01011712">
    <property type="protein sequence ID" value="GAG88323.1"/>
    <property type="molecule type" value="Genomic_DNA"/>
</dbReference>
<dbReference type="PANTHER" id="PTHR30548:SF1">
    <property type="entry name" value="DEHYDRATASE SUBUNIT MJ0007-RELATED"/>
    <property type="match status" value="1"/>
</dbReference>
<organism evidence="2">
    <name type="scientific">marine sediment metagenome</name>
    <dbReference type="NCBI Taxonomy" id="412755"/>
    <lineage>
        <taxon>unclassified sequences</taxon>
        <taxon>metagenomes</taxon>
        <taxon>ecological metagenomes</taxon>
    </lineage>
</organism>
<comment type="similarity">
    <text evidence="1">Belongs to the FldB/FldC dehydratase alpha/beta subunit family.</text>
</comment>